<dbReference type="Proteomes" id="UP001529510">
    <property type="component" value="Unassembled WGS sequence"/>
</dbReference>
<dbReference type="FunFam" id="2.60.40.10:FF:000065">
    <property type="entry name" value="roundabout homolog 1 isoform X3"/>
    <property type="match status" value="1"/>
</dbReference>
<dbReference type="SUPFAM" id="SSF49265">
    <property type="entry name" value="Fibronectin type III"/>
    <property type="match status" value="1"/>
</dbReference>
<dbReference type="AlphaFoldDB" id="A0ABD0Q994"/>
<proteinExistence type="predicted"/>
<evidence type="ECO:0000259" key="1">
    <source>
        <dbReference type="PROSITE" id="PS50853"/>
    </source>
</evidence>
<reference evidence="2 3" key="1">
    <citation type="submission" date="2024-05" db="EMBL/GenBank/DDBJ databases">
        <title>Genome sequencing and assembly of Indian major carp, Cirrhinus mrigala (Hamilton, 1822).</title>
        <authorList>
            <person name="Mohindra V."/>
            <person name="Chowdhury L.M."/>
            <person name="Lal K."/>
            <person name="Jena J.K."/>
        </authorList>
    </citation>
    <scope>NUCLEOTIDE SEQUENCE [LARGE SCALE GENOMIC DNA]</scope>
    <source>
        <strain evidence="2">CM1030</strain>
        <tissue evidence="2">Blood</tissue>
    </source>
</reference>
<evidence type="ECO:0000313" key="3">
    <source>
        <dbReference type="Proteomes" id="UP001529510"/>
    </source>
</evidence>
<dbReference type="InterPro" id="IPR003961">
    <property type="entry name" value="FN3_dom"/>
</dbReference>
<dbReference type="EMBL" id="JAMKFB020000010">
    <property type="protein sequence ID" value="KAL0182739.1"/>
    <property type="molecule type" value="Genomic_DNA"/>
</dbReference>
<sequence length="107" mass="12323">AGSTRLRDLHKELSALRVSLENVTVMSTASNISQVMWRLQSTMLQPHYLEGFEVLSDWTAQKVPQPDLHTHVGPLKRGYKYEFKVRPYGSSLYGRESNTRHLRVPEI</sequence>
<name>A0ABD0Q994_CIRMR</name>
<dbReference type="InterPro" id="IPR036116">
    <property type="entry name" value="FN3_sf"/>
</dbReference>
<dbReference type="InterPro" id="IPR013783">
    <property type="entry name" value="Ig-like_fold"/>
</dbReference>
<protein>
    <recommendedName>
        <fullName evidence="1">Fibronectin type-III domain-containing protein</fullName>
    </recommendedName>
</protein>
<evidence type="ECO:0000313" key="2">
    <source>
        <dbReference type="EMBL" id="KAL0182739.1"/>
    </source>
</evidence>
<gene>
    <name evidence="2" type="ORF">M9458_022114</name>
</gene>
<organism evidence="2 3">
    <name type="scientific">Cirrhinus mrigala</name>
    <name type="common">Mrigala</name>
    <dbReference type="NCBI Taxonomy" id="683832"/>
    <lineage>
        <taxon>Eukaryota</taxon>
        <taxon>Metazoa</taxon>
        <taxon>Chordata</taxon>
        <taxon>Craniata</taxon>
        <taxon>Vertebrata</taxon>
        <taxon>Euteleostomi</taxon>
        <taxon>Actinopterygii</taxon>
        <taxon>Neopterygii</taxon>
        <taxon>Teleostei</taxon>
        <taxon>Ostariophysi</taxon>
        <taxon>Cypriniformes</taxon>
        <taxon>Cyprinidae</taxon>
        <taxon>Labeoninae</taxon>
        <taxon>Labeonini</taxon>
        <taxon>Cirrhinus</taxon>
    </lineage>
</organism>
<comment type="caution">
    <text evidence="2">The sequence shown here is derived from an EMBL/GenBank/DDBJ whole genome shotgun (WGS) entry which is preliminary data.</text>
</comment>
<accession>A0ABD0Q994</accession>
<feature type="non-terminal residue" evidence="2">
    <location>
        <position position="1"/>
    </location>
</feature>
<feature type="non-terminal residue" evidence="2">
    <location>
        <position position="107"/>
    </location>
</feature>
<keyword evidence="3" id="KW-1185">Reference proteome</keyword>
<feature type="domain" description="Fibronectin type-III" evidence="1">
    <location>
        <begin position="19"/>
        <end position="107"/>
    </location>
</feature>
<dbReference type="PROSITE" id="PS50853">
    <property type="entry name" value="FN3"/>
    <property type="match status" value="1"/>
</dbReference>
<dbReference type="Gene3D" id="2.60.40.10">
    <property type="entry name" value="Immunoglobulins"/>
    <property type="match status" value="1"/>
</dbReference>